<keyword evidence="1" id="KW-0479">Metal-binding</keyword>
<dbReference type="Pfam" id="PF22936">
    <property type="entry name" value="Pol_BBD"/>
    <property type="match status" value="1"/>
</dbReference>
<gene>
    <name evidence="4" type="ORF">NCGR_LOCUS39638</name>
</gene>
<dbReference type="InterPro" id="IPR057670">
    <property type="entry name" value="SH3_retrovirus"/>
</dbReference>
<evidence type="ECO:0000256" key="1">
    <source>
        <dbReference type="PROSITE-ProRule" id="PRU00047"/>
    </source>
</evidence>
<organism evidence="4 5">
    <name type="scientific">Miscanthus lutarioriparius</name>
    <dbReference type="NCBI Taxonomy" id="422564"/>
    <lineage>
        <taxon>Eukaryota</taxon>
        <taxon>Viridiplantae</taxon>
        <taxon>Streptophyta</taxon>
        <taxon>Embryophyta</taxon>
        <taxon>Tracheophyta</taxon>
        <taxon>Spermatophyta</taxon>
        <taxon>Magnoliopsida</taxon>
        <taxon>Liliopsida</taxon>
        <taxon>Poales</taxon>
        <taxon>Poaceae</taxon>
        <taxon>PACMAD clade</taxon>
        <taxon>Panicoideae</taxon>
        <taxon>Andropogonodae</taxon>
        <taxon>Andropogoneae</taxon>
        <taxon>Saccharinae</taxon>
        <taxon>Miscanthus</taxon>
    </lineage>
</organism>
<dbReference type="InterPro" id="IPR036875">
    <property type="entry name" value="Znf_CCHC_sf"/>
</dbReference>
<feature type="region of interest" description="Disordered" evidence="2">
    <location>
        <begin position="233"/>
        <end position="276"/>
    </location>
</feature>
<dbReference type="Pfam" id="PF14223">
    <property type="entry name" value="Retrotran_gag_2"/>
    <property type="match status" value="1"/>
</dbReference>
<keyword evidence="1" id="KW-0862">Zinc</keyword>
<proteinExistence type="predicted"/>
<dbReference type="EMBL" id="CAJGYO010000010">
    <property type="protein sequence ID" value="CAD6256119.1"/>
    <property type="molecule type" value="Genomic_DNA"/>
</dbReference>
<keyword evidence="5" id="KW-1185">Reference proteome</keyword>
<feature type="compositionally biased region" description="Basic and acidic residues" evidence="2">
    <location>
        <begin position="540"/>
        <end position="555"/>
    </location>
</feature>
<evidence type="ECO:0000259" key="3">
    <source>
        <dbReference type="PROSITE" id="PS50158"/>
    </source>
</evidence>
<dbReference type="SUPFAM" id="SSF57756">
    <property type="entry name" value="Retrovirus zinc finger-like domains"/>
    <property type="match status" value="1"/>
</dbReference>
<dbReference type="InterPro" id="IPR054722">
    <property type="entry name" value="PolX-like_BBD"/>
</dbReference>
<reference evidence="4" key="1">
    <citation type="submission" date="2020-10" db="EMBL/GenBank/DDBJ databases">
        <authorList>
            <person name="Han B."/>
            <person name="Lu T."/>
            <person name="Zhao Q."/>
            <person name="Huang X."/>
            <person name="Zhao Y."/>
        </authorList>
    </citation>
    <scope>NUCLEOTIDE SEQUENCE</scope>
</reference>
<accession>A0A811QJ55</accession>
<dbReference type="Pfam" id="PF25597">
    <property type="entry name" value="SH3_retrovirus"/>
    <property type="match status" value="1"/>
</dbReference>
<dbReference type="GO" id="GO:0008270">
    <property type="term" value="F:zinc ion binding"/>
    <property type="evidence" value="ECO:0007669"/>
    <property type="project" value="UniProtKB-KW"/>
</dbReference>
<feature type="region of interest" description="Disordered" evidence="2">
    <location>
        <begin position="1"/>
        <end position="21"/>
    </location>
</feature>
<dbReference type="PANTHER" id="PTHR35317:SF38">
    <property type="entry name" value="RNA-DIRECTED DNA POLYMERASE"/>
    <property type="match status" value="1"/>
</dbReference>
<dbReference type="InterPro" id="IPR001878">
    <property type="entry name" value="Znf_CCHC"/>
</dbReference>
<name>A0A811QJ55_9POAL</name>
<comment type="caution">
    <text evidence="4">The sequence shown here is derived from an EMBL/GenBank/DDBJ whole genome shotgun (WGS) entry which is preliminary data.</text>
</comment>
<sequence>MSERSGSSGGGSGGGDRGDRINYPALTATNYTSWSIRVQAIMEDQGVWEIMEPTGETLDQGATAVAARKAKNIKARVHLLQCLPDDLLMQVATKKTGKEVWDSLKARFVGEERVKEARLQTLKSEFDGLTMKEEESIDVYAGKLTSMSVRYANLGGSLDDSALGKKMFDTVPERFINVIAGIEQFYDLKKLAFDEAVGRLKAFEERTKRGAGGAKSDIGQVLLTQAEWEARQKKMGGENSGSGRGHGSSRGRGRGRSGGNGGRGNQADGGKYGSGKKDKSHIKCFKCHLYGHYANKCPGENKKEEEAHHVKAVEYEPAVLFTESVTSEQADYQLSETDQAQESLLLNEVKVFPELYFTGDDDSGRDVWYLDNGASNHMTGEHHKFRSIDNSVSGKVRFGDGSAVEIHCRGSILFQGPSEDGSKAHRLYNPQTRKMVVSRDVIFEEEVAWVWNTELGENSEFSEETVGETVQTFTVGIGVGVNPQIHPDQHSGGVGNAGDSVESTGEVGGSVQHETETLSDTIDSQTTGENASPAQSDNVIHGDVDMIDSSDHDETPVSSRGESGSAGFQIGDGAGAVADAGDRALDHDVVQQWRFS</sequence>
<keyword evidence="1" id="KW-0863">Zinc-finger</keyword>
<feature type="compositionally biased region" description="Polar residues" evidence="2">
    <location>
        <begin position="518"/>
        <end position="538"/>
    </location>
</feature>
<dbReference type="PROSITE" id="PS50158">
    <property type="entry name" value="ZF_CCHC"/>
    <property type="match status" value="1"/>
</dbReference>
<feature type="region of interest" description="Disordered" evidence="2">
    <location>
        <begin position="482"/>
        <end position="574"/>
    </location>
</feature>
<evidence type="ECO:0000313" key="5">
    <source>
        <dbReference type="Proteomes" id="UP000604825"/>
    </source>
</evidence>
<dbReference type="PANTHER" id="PTHR35317">
    <property type="entry name" value="OS04G0629600 PROTEIN"/>
    <property type="match status" value="1"/>
</dbReference>
<feature type="domain" description="CCHC-type" evidence="3">
    <location>
        <begin position="283"/>
        <end position="298"/>
    </location>
</feature>
<dbReference type="OrthoDB" id="2013098at2759"/>
<protein>
    <recommendedName>
        <fullName evidence="3">CCHC-type domain-containing protein</fullName>
    </recommendedName>
</protein>
<evidence type="ECO:0000313" key="4">
    <source>
        <dbReference type="EMBL" id="CAD6256119.1"/>
    </source>
</evidence>
<dbReference type="AlphaFoldDB" id="A0A811QJ55"/>
<evidence type="ECO:0000256" key="2">
    <source>
        <dbReference type="SAM" id="MobiDB-lite"/>
    </source>
</evidence>
<dbReference type="GO" id="GO:0003676">
    <property type="term" value="F:nucleic acid binding"/>
    <property type="evidence" value="ECO:0007669"/>
    <property type="project" value="InterPro"/>
</dbReference>
<dbReference type="Proteomes" id="UP000604825">
    <property type="component" value="Unassembled WGS sequence"/>
</dbReference>